<comment type="subcellular location">
    <subcellularLocation>
        <location evidence="1">Cytoplasm</location>
    </subcellularLocation>
</comment>
<evidence type="ECO:0000256" key="2">
    <source>
        <dbReference type="ARBA" id="ARBA00022490"/>
    </source>
</evidence>
<accession>A0ABY7FYV0</accession>
<name>A0ABY7FYV0_MYAAR</name>
<keyword evidence="10" id="KW-1185">Reference proteome</keyword>
<sequence length="246" mass="27301">MVSTVGSYVNFPTSKVTEQPKSFSINEGTSGAVPEPEVANSRLESFKRAFPGRESGTAGHLVDKSAVSDGHQVAVKVSLDSSPHNVRARIRETELLRSTNHRNVMRLIACETVQETGQEVMILEYCQAGSVYSLLEQPTNSFGFQEKEFLTFLRDITEGVSYLNSLKIIHRDIKPGNILKKIEGDGSSTYVLTDFGAARELQDEDETFMSIYGTEEYILSAYSRADSRTNGYSSGQTAYPDWQQKC</sequence>
<evidence type="ECO:0000256" key="4">
    <source>
        <dbReference type="ARBA" id="ARBA00022679"/>
    </source>
</evidence>
<evidence type="ECO:0000313" key="9">
    <source>
        <dbReference type="EMBL" id="WAR26459.1"/>
    </source>
</evidence>
<organism evidence="9 10">
    <name type="scientific">Mya arenaria</name>
    <name type="common">Soft-shell clam</name>
    <dbReference type="NCBI Taxonomy" id="6604"/>
    <lineage>
        <taxon>Eukaryota</taxon>
        <taxon>Metazoa</taxon>
        <taxon>Spiralia</taxon>
        <taxon>Lophotrochozoa</taxon>
        <taxon>Mollusca</taxon>
        <taxon>Bivalvia</taxon>
        <taxon>Autobranchia</taxon>
        <taxon>Heteroconchia</taxon>
        <taxon>Euheterodonta</taxon>
        <taxon>Imparidentia</taxon>
        <taxon>Neoheterodontei</taxon>
        <taxon>Myida</taxon>
        <taxon>Myoidea</taxon>
        <taxon>Myidae</taxon>
        <taxon>Mya</taxon>
    </lineage>
</organism>
<feature type="domain" description="Protein kinase" evidence="8">
    <location>
        <begin position="19"/>
        <end position="246"/>
    </location>
</feature>
<reference evidence="9" key="1">
    <citation type="submission" date="2022-11" db="EMBL/GenBank/DDBJ databases">
        <title>Centuries of genome instability and evolution in soft-shell clam transmissible cancer (bioRxiv).</title>
        <authorList>
            <person name="Hart S.F.M."/>
            <person name="Yonemitsu M.A."/>
            <person name="Giersch R.M."/>
            <person name="Beal B.F."/>
            <person name="Arriagada G."/>
            <person name="Davis B.W."/>
            <person name="Ostrander E.A."/>
            <person name="Goff S.P."/>
            <person name="Metzger M.J."/>
        </authorList>
    </citation>
    <scope>NUCLEOTIDE SEQUENCE</scope>
    <source>
        <strain evidence="9">MELC-2E11</strain>
        <tissue evidence="9">Siphon/mantle</tissue>
    </source>
</reference>
<dbReference type="PROSITE" id="PS50011">
    <property type="entry name" value="PROTEIN_KINASE_DOM"/>
    <property type="match status" value="1"/>
</dbReference>
<gene>
    <name evidence="9" type="ORF">MAR_012163</name>
</gene>
<dbReference type="EMBL" id="CP111025">
    <property type="protein sequence ID" value="WAR26459.1"/>
    <property type="molecule type" value="Genomic_DNA"/>
</dbReference>
<evidence type="ECO:0000313" key="10">
    <source>
        <dbReference type="Proteomes" id="UP001164746"/>
    </source>
</evidence>
<evidence type="ECO:0000256" key="5">
    <source>
        <dbReference type="ARBA" id="ARBA00022741"/>
    </source>
</evidence>
<protein>
    <submittedName>
        <fullName evidence="9">TBK1-like protein</fullName>
    </submittedName>
</protein>
<keyword evidence="2" id="KW-0963">Cytoplasm</keyword>
<proteinExistence type="predicted"/>
<dbReference type="PANTHER" id="PTHR22969:SF15">
    <property type="entry name" value="FI05319P"/>
    <property type="match status" value="1"/>
</dbReference>
<evidence type="ECO:0000256" key="1">
    <source>
        <dbReference type="ARBA" id="ARBA00004496"/>
    </source>
</evidence>
<dbReference type="Gene3D" id="1.10.510.10">
    <property type="entry name" value="Transferase(Phosphotransferase) domain 1"/>
    <property type="match status" value="1"/>
</dbReference>
<keyword evidence="6" id="KW-0418">Kinase</keyword>
<dbReference type="PANTHER" id="PTHR22969">
    <property type="entry name" value="IKB KINASE"/>
    <property type="match status" value="1"/>
</dbReference>
<keyword evidence="7" id="KW-0067">ATP-binding</keyword>
<keyword evidence="3" id="KW-0723">Serine/threonine-protein kinase</keyword>
<dbReference type="SMART" id="SM00220">
    <property type="entry name" value="S_TKc"/>
    <property type="match status" value="1"/>
</dbReference>
<keyword evidence="4" id="KW-0808">Transferase</keyword>
<dbReference type="InterPro" id="IPR011009">
    <property type="entry name" value="Kinase-like_dom_sf"/>
</dbReference>
<evidence type="ECO:0000259" key="8">
    <source>
        <dbReference type="PROSITE" id="PS50011"/>
    </source>
</evidence>
<evidence type="ECO:0000256" key="7">
    <source>
        <dbReference type="ARBA" id="ARBA00022840"/>
    </source>
</evidence>
<evidence type="ECO:0000256" key="6">
    <source>
        <dbReference type="ARBA" id="ARBA00022777"/>
    </source>
</evidence>
<keyword evidence="5" id="KW-0547">Nucleotide-binding</keyword>
<evidence type="ECO:0000256" key="3">
    <source>
        <dbReference type="ARBA" id="ARBA00022527"/>
    </source>
</evidence>
<dbReference type="InterPro" id="IPR051180">
    <property type="entry name" value="IKK"/>
</dbReference>
<dbReference type="InterPro" id="IPR000719">
    <property type="entry name" value="Prot_kinase_dom"/>
</dbReference>
<dbReference type="Proteomes" id="UP001164746">
    <property type="component" value="Chromosome 14"/>
</dbReference>
<dbReference type="SUPFAM" id="SSF56112">
    <property type="entry name" value="Protein kinase-like (PK-like)"/>
    <property type="match status" value="1"/>
</dbReference>
<dbReference type="Pfam" id="PF00069">
    <property type="entry name" value="Pkinase"/>
    <property type="match status" value="1"/>
</dbReference>